<organism evidence="1 2">
    <name type="scientific">Ixodes persulcatus</name>
    <name type="common">Taiga tick</name>
    <dbReference type="NCBI Taxonomy" id="34615"/>
    <lineage>
        <taxon>Eukaryota</taxon>
        <taxon>Metazoa</taxon>
        <taxon>Ecdysozoa</taxon>
        <taxon>Arthropoda</taxon>
        <taxon>Chelicerata</taxon>
        <taxon>Arachnida</taxon>
        <taxon>Acari</taxon>
        <taxon>Parasitiformes</taxon>
        <taxon>Ixodida</taxon>
        <taxon>Ixodoidea</taxon>
        <taxon>Ixodidae</taxon>
        <taxon>Ixodinae</taxon>
        <taxon>Ixodes</taxon>
    </lineage>
</organism>
<accession>A0AC60QYD4</accession>
<name>A0AC60QYD4_IXOPE</name>
<evidence type="ECO:0000313" key="1">
    <source>
        <dbReference type="EMBL" id="KAG0444331.1"/>
    </source>
</evidence>
<reference evidence="1 2" key="1">
    <citation type="journal article" date="2020" name="Cell">
        <title>Large-Scale Comparative Analyses of Tick Genomes Elucidate Their Genetic Diversity and Vector Capacities.</title>
        <authorList>
            <consortium name="Tick Genome and Microbiome Consortium (TIGMIC)"/>
            <person name="Jia N."/>
            <person name="Wang J."/>
            <person name="Shi W."/>
            <person name="Du L."/>
            <person name="Sun Y."/>
            <person name="Zhan W."/>
            <person name="Jiang J.F."/>
            <person name="Wang Q."/>
            <person name="Zhang B."/>
            <person name="Ji P."/>
            <person name="Bell-Sakyi L."/>
            <person name="Cui X.M."/>
            <person name="Yuan T.T."/>
            <person name="Jiang B.G."/>
            <person name="Yang W.F."/>
            <person name="Lam T.T."/>
            <person name="Chang Q.C."/>
            <person name="Ding S.J."/>
            <person name="Wang X.J."/>
            <person name="Zhu J.G."/>
            <person name="Ruan X.D."/>
            <person name="Zhao L."/>
            <person name="Wei J.T."/>
            <person name="Ye R.Z."/>
            <person name="Que T.C."/>
            <person name="Du C.H."/>
            <person name="Zhou Y.H."/>
            <person name="Cheng J.X."/>
            <person name="Dai P.F."/>
            <person name="Guo W.B."/>
            <person name="Han X.H."/>
            <person name="Huang E.J."/>
            <person name="Li L.F."/>
            <person name="Wei W."/>
            <person name="Gao Y.C."/>
            <person name="Liu J.Z."/>
            <person name="Shao H.Z."/>
            <person name="Wang X."/>
            <person name="Wang C.C."/>
            <person name="Yang T.C."/>
            <person name="Huo Q.B."/>
            <person name="Li W."/>
            <person name="Chen H.Y."/>
            <person name="Chen S.E."/>
            <person name="Zhou L.G."/>
            <person name="Ni X.B."/>
            <person name="Tian J.H."/>
            <person name="Sheng Y."/>
            <person name="Liu T."/>
            <person name="Pan Y.S."/>
            <person name="Xia L.Y."/>
            <person name="Li J."/>
            <person name="Zhao F."/>
            <person name="Cao W.C."/>
        </authorList>
    </citation>
    <scope>NUCLEOTIDE SEQUENCE [LARGE SCALE GENOMIC DNA]</scope>
    <source>
        <strain evidence="1">Iper-2018</strain>
    </source>
</reference>
<protein>
    <submittedName>
        <fullName evidence="1">Uncharacterized protein</fullName>
    </submittedName>
</protein>
<proteinExistence type="predicted"/>
<sequence length="134" mass="15356">MTLLTVKGTVLRTAKDVKDHWAEPLQNSVDGADTRTGKEVPESQQKVLDGNRLFSGRDFVDYAKLRINAIPTMARTSRCRNLDISCRAGCRQNETMGQVLQQCERTHGERNKRHNGIVDYMCKKYKLDKWSVEQ</sequence>
<comment type="caution">
    <text evidence="1">The sequence shown here is derived from an EMBL/GenBank/DDBJ whole genome shotgun (WGS) entry which is preliminary data.</text>
</comment>
<dbReference type="EMBL" id="JABSTQ010002170">
    <property type="protein sequence ID" value="KAG0444331.1"/>
    <property type="molecule type" value="Genomic_DNA"/>
</dbReference>
<gene>
    <name evidence="1" type="ORF">HPB47_013918</name>
</gene>
<evidence type="ECO:0000313" key="2">
    <source>
        <dbReference type="Proteomes" id="UP000805193"/>
    </source>
</evidence>
<keyword evidence="2" id="KW-1185">Reference proteome</keyword>
<dbReference type="Proteomes" id="UP000805193">
    <property type="component" value="Unassembled WGS sequence"/>
</dbReference>